<sequence length="316" mass="35922">MRNQSDPNIRNQMIQNAVPEEKYRKPNPVGNNKWDEENFINFQVMQRGQEIKLVTYRCNTTLDQPKSVTVFFHGLNEHLGLYAHIAQAVSKQANSVVVGFDFRGFGKSQGVRGWLESRQQLENDCIQFIQKIHNLYPGLSLFTLGQSMGGMASYLMGLSNQCEGTILITPAIMDNRNNQSFMKSLGLLFGACFPTWNPFPPVRSPGSRNPQIQEENLKDPYCTLIAVLPGTGRTLVSTMRSLPETFSTYKKPFLVITAGMDKVVDPNVGQELMKQSPSIDKQIIHCEEMWHNCVQEEEILELIPKIVEWITQRSHQ</sequence>
<feature type="domain" description="Serine aminopeptidase S33" evidence="1">
    <location>
        <begin position="64"/>
        <end position="297"/>
    </location>
</feature>
<proteinExistence type="predicted"/>
<dbReference type="InterPro" id="IPR051044">
    <property type="entry name" value="MAG_DAG_Lipase"/>
</dbReference>
<protein>
    <recommendedName>
        <fullName evidence="1">Serine aminopeptidase S33 domain-containing protein</fullName>
    </recommendedName>
</protein>
<reference evidence="2" key="1">
    <citation type="submission" date="2021-01" db="EMBL/GenBank/DDBJ databases">
        <authorList>
            <consortium name="Genoscope - CEA"/>
            <person name="William W."/>
        </authorList>
    </citation>
    <scope>NUCLEOTIDE SEQUENCE</scope>
</reference>
<gene>
    <name evidence="2" type="ORF">PPENT_87.1.T0070085</name>
</gene>
<organism evidence="2 3">
    <name type="scientific">Paramecium pentaurelia</name>
    <dbReference type="NCBI Taxonomy" id="43138"/>
    <lineage>
        <taxon>Eukaryota</taxon>
        <taxon>Sar</taxon>
        <taxon>Alveolata</taxon>
        <taxon>Ciliophora</taxon>
        <taxon>Intramacronucleata</taxon>
        <taxon>Oligohymenophorea</taxon>
        <taxon>Peniculida</taxon>
        <taxon>Parameciidae</taxon>
        <taxon>Paramecium</taxon>
    </lineage>
</organism>
<dbReference type="Pfam" id="PF12146">
    <property type="entry name" value="Hydrolase_4"/>
    <property type="match status" value="1"/>
</dbReference>
<dbReference type="FunFam" id="3.40.50.1820:FF:000154">
    <property type="entry name" value="Alpha/beta hydrolase"/>
    <property type="match status" value="1"/>
</dbReference>
<dbReference type="InterPro" id="IPR022742">
    <property type="entry name" value="Hydrolase_4"/>
</dbReference>
<dbReference type="OrthoDB" id="2498029at2759"/>
<name>A0A8S1SEU6_9CILI</name>
<comment type="caution">
    <text evidence="2">The sequence shown here is derived from an EMBL/GenBank/DDBJ whole genome shotgun (WGS) entry which is preliminary data.</text>
</comment>
<dbReference type="PANTHER" id="PTHR11614">
    <property type="entry name" value="PHOSPHOLIPASE-RELATED"/>
    <property type="match status" value="1"/>
</dbReference>
<dbReference type="Proteomes" id="UP000689195">
    <property type="component" value="Unassembled WGS sequence"/>
</dbReference>
<dbReference type="EMBL" id="CAJJDO010000007">
    <property type="protein sequence ID" value="CAD8138378.1"/>
    <property type="molecule type" value="Genomic_DNA"/>
</dbReference>
<accession>A0A8S1SEU6</accession>
<dbReference type="AlphaFoldDB" id="A0A8S1SEU6"/>
<keyword evidence="3" id="KW-1185">Reference proteome</keyword>
<evidence type="ECO:0000313" key="3">
    <source>
        <dbReference type="Proteomes" id="UP000689195"/>
    </source>
</evidence>
<evidence type="ECO:0000313" key="2">
    <source>
        <dbReference type="EMBL" id="CAD8138378.1"/>
    </source>
</evidence>
<evidence type="ECO:0000259" key="1">
    <source>
        <dbReference type="Pfam" id="PF12146"/>
    </source>
</evidence>